<name>A0A6J1QM28_9HYME</name>
<dbReference type="PANTHER" id="PTHR12607:SF12">
    <property type="entry name" value="APC-LIKE, ISOFORM A-RELATED"/>
    <property type="match status" value="1"/>
</dbReference>
<feature type="compositionally biased region" description="Polar residues" evidence="4">
    <location>
        <begin position="1166"/>
        <end position="1180"/>
    </location>
</feature>
<dbReference type="GO" id="GO:0007389">
    <property type="term" value="P:pattern specification process"/>
    <property type="evidence" value="ECO:0007669"/>
    <property type="project" value="TreeGrafter"/>
</dbReference>
<dbReference type="InterPro" id="IPR000225">
    <property type="entry name" value="Armadillo"/>
</dbReference>
<feature type="region of interest" description="Disordered" evidence="4">
    <location>
        <begin position="1019"/>
        <end position="1039"/>
    </location>
</feature>
<dbReference type="SUPFAM" id="SSF48371">
    <property type="entry name" value="ARM repeat"/>
    <property type="match status" value="1"/>
</dbReference>
<dbReference type="PROSITE" id="PS50176">
    <property type="entry name" value="ARM_REPEAT"/>
    <property type="match status" value="3"/>
</dbReference>
<dbReference type="Proteomes" id="UP000504618">
    <property type="component" value="Unplaced"/>
</dbReference>
<proteinExistence type="inferred from homology"/>
<dbReference type="GO" id="GO:0007399">
    <property type="term" value="P:nervous system development"/>
    <property type="evidence" value="ECO:0007669"/>
    <property type="project" value="TreeGrafter"/>
</dbReference>
<dbReference type="InterPro" id="IPR041257">
    <property type="entry name" value="APC_rep"/>
</dbReference>
<accession>A0A6J1QM28</accession>
<evidence type="ECO:0000256" key="2">
    <source>
        <dbReference type="ARBA" id="ARBA00022687"/>
    </source>
</evidence>
<feature type="compositionally biased region" description="Polar residues" evidence="4">
    <location>
        <begin position="878"/>
        <end position="887"/>
    </location>
</feature>
<dbReference type="GO" id="GO:0016055">
    <property type="term" value="P:Wnt signaling pathway"/>
    <property type="evidence" value="ECO:0007669"/>
    <property type="project" value="UniProtKB-KW"/>
</dbReference>
<dbReference type="PANTHER" id="PTHR12607">
    <property type="entry name" value="ADENOMATOUS POLYPOSIS COLI PROTEIN FAMILY"/>
    <property type="match status" value="1"/>
</dbReference>
<feature type="region of interest" description="Disordered" evidence="4">
    <location>
        <begin position="2706"/>
        <end position="2734"/>
    </location>
</feature>
<dbReference type="Gene3D" id="1.25.10.10">
    <property type="entry name" value="Leucine-rich Repeat Variant"/>
    <property type="match status" value="1"/>
</dbReference>
<keyword evidence="2" id="KW-0879">Wnt signaling pathway</keyword>
<feature type="compositionally biased region" description="Polar residues" evidence="4">
    <location>
        <begin position="2401"/>
        <end position="2425"/>
    </location>
</feature>
<feature type="compositionally biased region" description="Acidic residues" evidence="4">
    <location>
        <begin position="2315"/>
        <end position="2326"/>
    </location>
</feature>
<dbReference type="GO" id="GO:0090090">
    <property type="term" value="P:negative regulation of canonical Wnt signaling pathway"/>
    <property type="evidence" value="ECO:0007669"/>
    <property type="project" value="TreeGrafter"/>
</dbReference>
<keyword evidence="5" id="KW-1185">Reference proteome</keyword>
<feature type="region of interest" description="Disordered" evidence="4">
    <location>
        <begin position="260"/>
        <end position="297"/>
    </location>
</feature>
<feature type="compositionally biased region" description="Polar residues" evidence="4">
    <location>
        <begin position="74"/>
        <end position="84"/>
    </location>
</feature>
<evidence type="ECO:0000313" key="5">
    <source>
        <dbReference type="Proteomes" id="UP000504618"/>
    </source>
</evidence>
<dbReference type="InterPro" id="IPR016024">
    <property type="entry name" value="ARM-type_fold"/>
</dbReference>
<dbReference type="RefSeq" id="XP_024883537.1">
    <property type="nucleotide sequence ID" value="XM_025027769.1"/>
</dbReference>
<feature type="compositionally biased region" description="Low complexity" evidence="4">
    <location>
        <begin position="1019"/>
        <end position="1034"/>
    </location>
</feature>
<evidence type="ECO:0000256" key="3">
    <source>
        <dbReference type="PROSITE-ProRule" id="PRU00259"/>
    </source>
</evidence>
<feature type="compositionally biased region" description="Basic and acidic residues" evidence="4">
    <location>
        <begin position="1183"/>
        <end position="1206"/>
    </location>
</feature>
<feature type="compositionally biased region" description="Basic and acidic residues" evidence="4">
    <location>
        <begin position="1"/>
        <end position="21"/>
    </location>
</feature>
<feature type="compositionally biased region" description="Gly residues" evidence="4">
    <location>
        <begin position="26"/>
        <end position="40"/>
    </location>
</feature>
<dbReference type="RefSeq" id="XP_024883530.1">
    <property type="nucleotide sequence ID" value="XM_025027762.1"/>
</dbReference>
<dbReference type="GO" id="GO:0005881">
    <property type="term" value="C:cytoplasmic microtubule"/>
    <property type="evidence" value="ECO:0007669"/>
    <property type="project" value="TreeGrafter"/>
</dbReference>
<dbReference type="InterPro" id="IPR009240">
    <property type="entry name" value="APC_15aa_rpt"/>
</dbReference>
<dbReference type="GO" id="GO:0001708">
    <property type="term" value="P:cell fate specification"/>
    <property type="evidence" value="ECO:0007669"/>
    <property type="project" value="TreeGrafter"/>
</dbReference>
<feature type="compositionally biased region" description="Polar residues" evidence="4">
    <location>
        <begin position="1298"/>
        <end position="1341"/>
    </location>
</feature>
<dbReference type="SMART" id="SM00185">
    <property type="entry name" value="ARM"/>
    <property type="match status" value="7"/>
</dbReference>
<dbReference type="OrthoDB" id="5918429at2759"/>
<feature type="repeat" description="ARM" evidence="3">
    <location>
        <begin position="431"/>
        <end position="469"/>
    </location>
</feature>
<feature type="region of interest" description="Disordered" evidence="4">
    <location>
        <begin position="878"/>
        <end position="906"/>
    </location>
</feature>
<dbReference type="GeneID" id="112462135"/>
<feature type="region of interest" description="Disordered" evidence="4">
    <location>
        <begin position="198"/>
        <end position="217"/>
    </location>
</feature>
<feature type="compositionally biased region" description="Basic and acidic residues" evidence="4">
    <location>
        <begin position="269"/>
        <end position="287"/>
    </location>
</feature>
<feature type="region of interest" description="Disordered" evidence="4">
    <location>
        <begin position="2613"/>
        <end position="2632"/>
    </location>
</feature>
<evidence type="ECO:0000313" key="6">
    <source>
        <dbReference type="RefSeq" id="XP_024883530.1"/>
    </source>
</evidence>
<feature type="region of interest" description="Disordered" evidence="4">
    <location>
        <begin position="143"/>
        <end position="162"/>
    </location>
</feature>
<gene>
    <name evidence="6 7" type="primary">LOC112462135</name>
</gene>
<feature type="compositionally biased region" description="Polar residues" evidence="4">
    <location>
        <begin position="1268"/>
        <end position="1280"/>
    </location>
</feature>
<feature type="region of interest" description="Disordered" evidence="4">
    <location>
        <begin position="1246"/>
        <end position="1346"/>
    </location>
</feature>
<dbReference type="InterPro" id="IPR011989">
    <property type="entry name" value="ARM-like"/>
</dbReference>
<dbReference type="GO" id="GO:0016477">
    <property type="term" value="P:cell migration"/>
    <property type="evidence" value="ECO:0007669"/>
    <property type="project" value="TreeGrafter"/>
</dbReference>
<dbReference type="GO" id="GO:0007026">
    <property type="term" value="P:negative regulation of microtubule depolymerization"/>
    <property type="evidence" value="ECO:0007669"/>
    <property type="project" value="TreeGrafter"/>
</dbReference>
<feature type="compositionally biased region" description="Basic and acidic residues" evidence="4">
    <location>
        <begin position="2353"/>
        <end position="2363"/>
    </location>
</feature>
<dbReference type="InterPro" id="IPR026818">
    <property type="entry name" value="Apc_fam"/>
</dbReference>
<evidence type="ECO:0000256" key="1">
    <source>
        <dbReference type="ARBA" id="ARBA00009051"/>
    </source>
</evidence>
<feature type="region of interest" description="Disordered" evidence="4">
    <location>
        <begin position="2001"/>
        <end position="2036"/>
    </location>
</feature>
<feature type="region of interest" description="Disordered" evidence="4">
    <location>
        <begin position="1163"/>
        <end position="1206"/>
    </location>
</feature>
<feature type="compositionally biased region" description="Polar residues" evidence="4">
    <location>
        <begin position="2479"/>
        <end position="2491"/>
    </location>
</feature>
<feature type="compositionally biased region" description="Low complexity" evidence="4">
    <location>
        <begin position="2619"/>
        <end position="2632"/>
    </location>
</feature>
<dbReference type="FunFam" id="1.25.10.10:FF:000305">
    <property type="entry name" value="Adenomatous polyposis coli"/>
    <property type="match status" value="1"/>
</dbReference>
<dbReference type="GO" id="GO:0016342">
    <property type="term" value="C:catenin complex"/>
    <property type="evidence" value="ECO:0007669"/>
    <property type="project" value="TreeGrafter"/>
</dbReference>
<evidence type="ECO:0000313" key="7">
    <source>
        <dbReference type="RefSeq" id="XP_024883537.1"/>
    </source>
</evidence>
<feature type="repeat" description="ARM" evidence="3">
    <location>
        <begin position="674"/>
        <end position="708"/>
    </location>
</feature>
<feature type="region of interest" description="Disordered" evidence="4">
    <location>
        <begin position="1"/>
        <end position="91"/>
    </location>
</feature>
<comment type="similarity">
    <text evidence="1">Belongs to the adenomatous polyposis coli (APC) family.</text>
</comment>
<dbReference type="GO" id="GO:0030877">
    <property type="term" value="C:beta-catenin destruction complex"/>
    <property type="evidence" value="ECO:0007669"/>
    <property type="project" value="TreeGrafter"/>
</dbReference>
<dbReference type="Pfam" id="PF05972">
    <property type="entry name" value="APC_15aa"/>
    <property type="match status" value="1"/>
</dbReference>
<feature type="repeat" description="ARM" evidence="3">
    <location>
        <begin position="723"/>
        <end position="765"/>
    </location>
</feature>
<organism evidence="5 7">
    <name type="scientific">Temnothorax curvispinosus</name>
    <dbReference type="NCBI Taxonomy" id="300111"/>
    <lineage>
        <taxon>Eukaryota</taxon>
        <taxon>Metazoa</taxon>
        <taxon>Ecdysozoa</taxon>
        <taxon>Arthropoda</taxon>
        <taxon>Hexapoda</taxon>
        <taxon>Insecta</taxon>
        <taxon>Pterygota</taxon>
        <taxon>Neoptera</taxon>
        <taxon>Endopterygota</taxon>
        <taxon>Hymenoptera</taxon>
        <taxon>Apocrita</taxon>
        <taxon>Aculeata</taxon>
        <taxon>Formicoidea</taxon>
        <taxon>Formicidae</taxon>
        <taxon>Myrmicinae</taxon>
        <taxon>Temnothorax</taxon>
    </lineage>
</organism>
<evidence type="ECO:0000256" key="4">
    <source>
        <dbReference type="SAM" id="MobiDB-lite"/>
    </source>
</evidence>
<reference evidence="6 7" key="1">
    <citation type="submission" date="2025-04" db="UniProtKB">
        <authorList>
            <consortium name="RefSeq"/>
        </authorList>
    </citation>
    <scope>IDENTIFICATION</scope>
    <source>
        <tissue evidence="6 7">Whole body</tissue>
    </source>
</reference>
<protein>
    <submittedName>
        <fullName evidence="6 7">Uncharacterized protein LOC112462135 isoform X1</fullName>
    </submittedName>
</protein>
<feature type="compositionally biased region" description="Low complexity" evidence="4">
    <location>
        <begin position="2012"/>
        <end position="2023"/>
    </location>
</feature>
<feature type="region of interest" description="Disordered" evidence="4">
    <location>
        <begin position="2306"/>
        <end position="2494"/>
    </location>
</feature>
<dbReference type="Pfam" id="PF00514">
    <property type="entry name" value="Arm"/>
    <property type="match status" value="1"/>
</dbReference>
<dbReference type="Pfam" id="PF18797">
    <property type="entry name" value="APC_rep"/>
    <property type="match status" value="1"/>
</dbReference>
<sequence length="2875" mass="315378">MFHETEFETQREMPGENRDQLSRSGDAGGEGRGCGSGGSAPGHRETPRGGGGELDPRNRGKPTATMIPLPRTGQFASASQNQKIAKTEKNRQRLIMESRGTVAAAVDVFDKERRIGIREEETQQTNWRLSAANCSASARFAEDFSDSHRGEKENAESRRDRLRATEGRVSLCGSSAVAAATATATAAGIGVEGVAGAWSAQRGRQSPPPPLASRRLDSASDAAAASFNPVAAAAAATQRCAAAKGAAAVDAAAPRPPRIYLDSPLVAETSKEDAMEPETKEEDERRSSTPSPEFYLRRSKHYNEDGSSEEEAKQDSVFLPSHRLPSSYRGTWPIRRDVWANQQIGFPAQQSTSLATHNDVASVMSFSSSSNSAVLGANSAELQGHRRLGAKVDVVYNLLGMLEKNGRDDMSTTLLSMSTSIDSCLVMRQSGCLPLLVQLIHAPGQSPDTRDRAMQALHNVVHAKSDERAGRREARVLRFLEQLRDYCQSLRMSLERDQSADDLERGHPAATIAALMKLSFDEAHRHAMCQLGGLHAVAELIEMDHLAHGSESDDQNCITLRRYAGMALTNLTFGDGNNKALLCSFKEFMKALVSQLKSPSDDLRQVTASVLRNLSWRADSSSKQTLREVGAVTGLMKAAMEGRKESTLKSILSALWNLSAHCSTNKVDICAVDGALAFLVDMLSYKAPSKTLAIVENAGGILRNVSSHVAVREDYRATVRERGCLQVLLQQLRSPSLTVVSNACGALWNLSARCPQDQRLLWDLGAVPMLRSLVHSKHKMISMGSSAALKNLLSARPGCNNLVHLDSTARGLGLSTLPSLVARRQRALEQEIDQNLAETCDNIEPSTSPTNKDDKFTFKLDHSLLGISAHGLRSYQLHSQPSTSTAKCNGVARSESRDSMRSVTSTHSDTMFERINRHVLNGISPTDSQIKQQSSSLHSTIGFGNNGVCSDTKVTSSERKYTLRYKNAIPEQLGPSDVFDINELRCTNSTISWAAVPNQEPSQTSLHSSIENNMSLIDQSVSSSSKAGSQSSVSEEVEATVRVKSDYRRTTANTTVDSSNPTSYLSDISPIKESASKVLLRHHDIDTALNSIQKTISPATIVPSPDDNLFGNYAETDLDQPTDYSLRYGEQTIDDEKQHSDFFSGNGQGLLHEDTVRTYYTEGTPRETSLNSSRATSASDLQDDSRIRSSSKKLPERYKARHVEDTSECKALSLTDVPKLNDFTESETDLNLRDVTHLTDDESANRSLPYLEENLGSKHLKGNREDASMQSHSSVRTTPISMVLGNSEYNDDHDGESSSRINSQDSKSNTCKINTNLPASDIELSSNSTGLKTSNNDSGYQVSDGDEDDEDLLAACINIGMQNNRHRHSFVGNNLEKLPRSETNLTRYQTNLALDQVEHKGTVVPNSSLFNIKYAESHGTTAENVLTKENRKDEKDNNEKLSKRNIQLETITATTNVNDKYTHNEKSSNIMAMKTVNDNNHSNNFSEGAISVLQKSNVSLDKNISNDFIVTDECSTDPKGSIRVEAITDVRLTDISSMKQSKDSESSESIDSVEQSEHALLELCIQPGIKSEGNIAFNQSNADYVKSQLELYNKQLDFIKGRNNDETEIDGNMNGKPEATFEIVRTSDVLHRDSAEKHIKEETYRRQRDPDAMIASLDRLTATLVQQTEAIRERDSGTMKQSLTCDTWNEDSPNDVSFPSISMSAPLVASFNSDAQEDQRTTISENNEQINMTESKIIQREAIKLAEAVDAEANNQNELETTNLTIIDLEAIKPPSSMGSLLSLTASYAGTADNTAETFINRDRCYSTSLPPAPMRSSNDPRNVRKKSLPIGVVAKRALGQNQSHTTSLENLLNECTSTHLENVKPPSMMDELPDVGDMENSMLSVASITSEIADSKEQDSHSLTGSDPVVFEMLKPVANVLSMTCMRYVEGMQSSASNSLSECLENINPPSLFNEVTEMDESTMEATTDTMCSDTLCIDMDLHTDEAVHSIVAEVIDEAENDTDEAATPISSEYCVSSSAESTPKRRPHSRSYLTPKQKRNLAKERYKTYTIAAEIVKKEEEERRRQDGIINDAVGGRISRGKCSPFSKLTPKQRRQENRARFQTQVLENPFPDLNVAQTKDVAAHKMTIEDTVEKQESTSSIKSSIPTLTKLPMCKTVRRKRGDSQENKERYRTRTLNDSETVFKERNPALSIGMTEEGQASAQGYAREEIQNMLQQNATIVLNTLNESSKANDSTGDDILRCETITLASNDPESDRNLRMCLINGLSKKLIGTQYVNNAQTSTTNIDSEELEGEHVEVTYKNLGSTHPADSSSDEESNCADEGQEPRETKRPRIIKPGMPGRDPSADSNGTDKSEPESPKAIRGRRKALYSNPITRKPTPQSSPLKQMNPVSGIPIGRSNTSPIVRATRATTLRQSNNSTTIAAKDSPKSNTSPKRISPSVDAEKKTRNLTVSKRASVPQKGSMLTFTKSTKRHSTPSACSSNYQNDSRPPEVPIKLLERQGTFTKDEPEVENAPTVHSTSASPIKTKIAKPIKGASSKIYPAAGKSKISVKTHQEYQPKMMTANSSEKMQPSKGLLMLSKKISSEKIGVPTKVLNGNALQNDKTVRRVDPLGQRSNSNSSIVSTSSMSVQNRKLTKEATSKIASLWKKVEESKNRQRFEKPDTRQWIRPTNSATEVDTATAAVTFDNPPAYRLFRSSTFEGISQEDSSNGDMLPYKSKSNRPPVLSTQVGLGGSKYRNSCDLTGMNAHEAPCKIPVKSSETYKREMTQLGDILVTMRKQPSVDLAAEVDPTKRISRLGSFIRVDPTMAAVENSGSGMRTAASAIVPPFNYNPKPDIPLQAAKTKSDEDQGKFETTDCHAEIATGSTRVTTV</sequence>
<feature type="compositionally biased region" description="Polar residues" evidence="4">
    <location>
        <begin position="2375"/>
        <end position="2393"/>
    </location>
</feature>
<dbReference type="GO" id="GO:0008013">
    <property type="term" value="F:beta-catenin binding"/>
    <property type="evidence" value="ECO:0007669"/>
    <property type="project" value="InterPro"/>
</dbReference>
<dbReference type="GO" id="GO:0008017">
    <property type="term" value="F:microtubule binding"/>
    <property type="evidence" value="ECO:0007669"/>
    <property type="project" value="TreeGrafter"/>
</dbReference>